<accession>A0ABR0EFL1</accession>
<evidence type="ECO:0000256" key="2">
    <source>
        <dbReference type="ARBA" id="ARBA00023002"/>
    </source>
</evidence>
<keyword evidence="2" id="KW-0560">Oxidoreductase</keyword>
<dbReference type="Pfam" id="PF00106">
    <property type="entry name" value="adh_short"/>
    <property type="match status" value="1"/>
</dbReference>
<evidence type="ECO:0000256" key="1">
    <source>
        <dbReference type="ARBA" id="ARBA00006484"/>
    </source>
</evidence>
<evidence type="ECO:0000313" key="4">
    <source>
        <dbReference type="EMBL" id="KAK4500299.1"/>
    </source>
</evidence>
<dbReference type="PRINTS" id="PR00081">
    <property type="entry name" value="GDHRDH"/>
</dbReference>
<dbReference type="CDD" id="cd05233">
    <property type="entry name" value="SDR_c"/>
    <property type="match status" value="1"/>
</dbReference>
<dbReference type="InterPro" id="IPR036291">
    <property type="entry name" value="NAD(P)-bd_dom_sf"/>
</dbReference>
<dbReference type="Gene3D" id="3.40.50.720">
    <property type="entry name" value="NAD(P)-binding Rossmann-like Domain"/>
    <property type="match status" value="1"/>
</dbReference>
<evidence type="ECO:0008006" key="6">
    <source>
        <dbReference type="Google" id="ProtNLM"/>
    </source>
</evidence>
<organism evidence="4 5">
    <name type="scientific">Zasmidium cellare</name>
    <name type="common">Wine cellar mold</name>
    <name type="synonym">Racodium cellare</name>
    <dbReference type="NCBI Taxonomy" id="395010"/>
    <lineage>
        <taxon>Eukaryota</taxon>
        <taxon>Fungi</taxon>
        <taxon>Dikarya</taxon>
        <taxon>Ascomycota</taxon>
        <taxon>Pezizomycotina</taxon>
        <taxon>Dothideomycetes</taxon>
        <taxon>Dothideomycetidae</taxon>
        <taxon>Mycosphaerellales</taxon>
        <taxon>Mycosphaerellaceae</taxon>
        <taxon>Zasmidium</taxon>
    </lineage>
</organism>
<reference evidence="4 5" key="1">
    <citation type="journal article" date="2023" name="G3 (Bethesda)">
        <title>A chromosome-level genome assembly of Zasmidium syzygii isolated from banana leaves.</title>
        <authorList>
            <person name="van Westerhoven A.C."/>
            <person name="Mehrabi R."/>
            <person name="Talebi R."/>
            <person name="Steentjes M.B.F."/>
            <person name="Corcolon B."/>
            <person name="Chong P.A."/>
            <person name="Kema G.H.J."/>
            <person name="Seidl M.F."/>
        </authorList>
    </citation>
    <scope>NUCLEOTIDE SEQUENCE [LARGE SCALE GENOMIC DNA]</scope>
    <source>
        <strain evidence="4 5">P124</strain>
    </source>
</reference>
<dbReference type="PRINTS" id="PR00080">
    <property type="entry name" value="SDRFAMILY"/>
</dbReference>
<name>A0ABR0EFL1_ZASCE</name>
<dbReference type="SUPFAM" id="SSF51735">
    <property type="entry name" value="NAD(P)-binding Rossmann-fold domains"/>
    <property type="match status" value="1"/>
</dbReference>
<dbReference type="InterPro" id="IPR002347">
    <property type="entry name" value="SDR_fam"/>
</dbReference>
<dbReference type="EMBL" id="JAXOVC010000006">
    <property type="protein sequence ID" value="KAK4500299.1"/>
    <property type="molecule type" value="Genomic_DNA"/>
</dbReference>
<proteinExistence type="inferred from homology"/>
<gene>
    <name evidence="4" type="ORF">PRZ48_008488</name>
</gene>
<sequence length="298" mass="32998">MSQNPKARLLNNGTNFTPTIHKDTYDYITPTQFSLPNRAILITGASKGIGKATALSYAKAGASYIAIAARSGMDELEAEMKKAAKGELKVLKIVLDVTSEESVEKAKEAVEREFGRLDVLVNNAGYLEEFVPITESKVEEWWRVWEINIKGPYLVTRAFLPLMLKTSDGLKTVLNVSSIGAQLIGAGASGYQTSKLALLRFGEFLNNDYKEQGLLSYGIHPGGVPTELALGMPKQFQSALIDTPELASDSIVWLTAEKRDWLAGRYISVNWDMKEFLDKRAKIEEQDLLKVRMDVGMD</sequence>
<evidence type="ECO:0000256" key="3">
    <source>
        <dbReference type="RuleBase" id="RU000363"/>
    </source>
</evidence>
<keyword evidence="5" id="KW-1185">Reference proteome</keyword>
<dbReference type="Proteomes" id="UP001305779">
    <property type="component" value="Unassembled WGS sequence"/>
</dbReference>
<comment type="similarity">
    <text evidence="1 3">Belongs to the short-chain dehydrogenases/reductases (SDR) family.</text>
</comment>
<dbReference type="PANTHER" id="PTHR42901">
    <property type="entry name" value="ALCOHOL DEHYDROGENASE"/>
    <property type="match status" value="1"/>
</dbReference>
<protein>
    <recommendedName>
        <fullName evidence="6">NAD-P-binding protein</fullName>
    </recommendedName>
</protein>
<dbReference type="PANTHER" id="PTHR42901:SF1">
    <property type="entry name" value="ALCOHOL DEHYDROGENASE"/>
    <property type="match status" value="1"/>
</dbReference>
<comment type="caution">
    <text evidence="4">The sequence shown here is derived from an EMBL/GenBank/DDBJ whole genome shotgun (WGS) entry which is preliminary data.</text>
</comment>
<evidence type="ECO:0000313" key="5">
    <source>
        <dbReference type="Proteomes" id="UP001305779"/>
    </source>
</evidence>